<keyword evidence="3" id="KW-1185">Reference proteome</keyword>
<keyword evidence="1" id="KW-1133">Transmembrane helix</keyword>
<comment type="caution">
    <text evidence="2">The sequence shown here is derived from an EMBL/GenBank/DDBJ whole genome shotgun (WGS) entry which is preliminary data.</text>
</comment>
<proteinExistence type="predicted"/>
<dbReference type="Proteomes" id="UP000626656">
    <property type="component" value="Unassembled WGS sequence"/>
</dbReference>
<evidence type="ECO:0000313" key="2">
    <source>
        <dbReference type="EMBL" id="CAB5507252.1"/>
    </source>
</evidence>
<gene>
    <name evidence="2" type="ORF">AZO1586I_1796</name>
</gene>
<keyword evidence="1" id="KW-0472">Membrane</keyword>
<evidence type="ECO:0000313" key="3">
    <source>
        <dbReference type="Proteomes" id="UP000626656"/>
    </source>
</evidence>
<protein>
    <submittedName>
        <fullName evidence="2">Uncharacterized protein</fullName>
    </submittedName>
</protein>
<reference evidence="2 3" key="1">
    <citation type="submission" date="2020-05" db="EMBL/GenBank/DDBJ databases">
        <authorList>
            <person name="Petersen J."/>
            <person name="Sayavedra L."/>
        </authorList>
    </citation>
    <scope>NUCLEOTIDE SEQUENCE [LARGE SCALE GENOMIC DNA]</scope>
    <source>
        <strain evidence="2">B azoricus SOX ET2 1586I</strain>
    </source>
</reference>
<sequence length="41" mass="5032">MRGLVAFGFHLMGETVFWLKSLYQLGFVCFFDFYFWIREKT</sequence>
<name>A0ABM8M9R8_9GAMM</name>
<keyword evidence="1" id="KW-0812">Transmembrane</keyword>
<feature type="transmembrane region" description="Helical" evidence="1">
    <location>
        <begin position="17"/>
        <end position="37"/>
    </location>
</feature>
<organism evidence="2 3">
    <name type="scientific">Bathymodiolus thermophilus thioautotrophic gill symbiont</name>
    <dbReference type="NCBI Taxonomy" id="2360"/>
    <lineage>
        <taxon>Bacteria</taxon>
        <taxon>Pseudomonadati</taxon>
        <taxon>Pseudomonadota</taxon>
        <taxon>Gammaproteobacteria</taxon>
        <taxon>sulfur-oxidizing symbionts</taxon>
    </lineage>
</organism>
<accession>A0ABM8M9R8</accession>
<dbReference type="EMBL" id="CAHJWF010000393">
    <property type="protein sequence ID" value="CAB5507252.1"/>
    <property type="molecule type" value="Genomic_DNA"/>
</dbReference>
<evidence type="ECO:0000256" key="1">
    <source>
        <dbReference type="SAM" id="Phobius"/>
    </source>
</evidence>